<proteinExistence type="predicted"/>
<keyword evidence="3" id="KW-1185">Reference proteome</keyword>
<evidence type="ECO:0000313" key="3">
    <source>
        <dbReference type="Proteomes" id="UP000053097"/>
    </source>
</evidence>
<accession>A0A026W1R8</accession>
<evidence type="ECO:0000256" key="1">
    <source>
        <dbReference type="SAM" id="MobiDB-lite"/>
    </source>
</evidence>
<organism evidence="2 3">
    <name type="scientific">Ooceraea biroi</name>
    <name type="common">Clonal raider ant</name>
    <name type="synonym">Cerapachys biroi</name>
    <dbReference type="NCBI Taxonomy" id="2015173"/>
    <lineage>
        <taxon>Eukaryota</taxon>
        <taxon>Metazoa</taxon>
        <taxon>Ecdysozoa</taxon>
        <taxon>Arthropoda</taxon>
        <taxon>Hexapoda</taxon>
        <taxon>Insecta</taxon>
        <taxon>Pterygota</taxon>
        <taxon>Neoptera</taxon>
        <taxon>Endopterygota</taxon>
        <taxon>Hymenoptera</taxon>
        <taxon>Apocrita</taxon>
        <taxon>Aculeata</taxon>
        <taxon>Formicoidea</taxon>
        <taxon>Formicidae</taxon>
        <taxon>Dorylinae</taxon>
        <taxon>Ooceraea</taxon>
    </lineage>
</organism>
<evidence type="ECO:0000313" key="2">
    <source>
        <dbReference type="EMBL" id="EZA49973.1"/>
    </source>
</evidence>
<dbReference type="Proteomes" id="UP000053097">
    <property type="component" value="Unassembled WGS sequence"/>
</dbReference>
<protein>
    <submittedName>
        <fullName evidence="2">Uncharacterized protein</fullName>
    </submittedName>
</protein>
<gene>
    <name evidence="2" type="ORF">X777_11461</name>
</gene>
<sequence length="28" mass="3496">MREENQKKRFRRLPATETPRNRRRRGVG</sequence>
<dbReference type="AlphaFoldDB" id="A0A026W1R8"/>
<reference evidence="2 3" key="1">
    <citation type="journal article" date="2014" name="Curr. Biol.">
        <title>The genome of the clonal raider ant Cerapachys biroi.</title>
        <authorList>
            <person name="Oxley P.R."/>
            <person name="Ji L."/>
            <person name="Fetter-Pruneda I."/>
            <person name="McKenzie S.K."/>
            <person name="Li C."/>
            <person name="Hu H."/>
            <person name="Zhang G."/>
            <person name="Kronauer D.J."/>
        </authorList>
    </citation>
    <scope>NUCLEOTIDE SEQUENCE [LARGE SCALE GENOMIC DNA]</scope>
</reference>
<dbReference type="EMBL" id="KK107488">
    <property type="protein sequence ID" value="EZA49973.1"/>
    <property type="molecule type" value="Genomic_DNA"/>
</dbReference>
<feature type="region of interest" description="Disordered" evidence="1">
    <location>
        <begin position="1"/>
        <end position="28"/>
    </location>
</feature>
<name>A0A026W1R8_OOCBI</name>